<dbReference type="AlphaFoldDB" id="A0A4R3MK62"/>
<proteinExistence type="predicted"/>
<dbReference type="RefSeq" id="WP_132252334.1">
    <property type="nucleotide sequence ID" value="NZ_SMAL01000005.1"/>
</dbReference>
<comment type="caution">
    <text evidence="2">The sequence shown here is derived from an EMBL/GenBank/DDBJ whole genome shotgun (WGS) entry which is preliminary data.</text>
</comment>
<gene>
    <name evidence="2" type="ORF">EDC18_105157</name>
</gene>
<dbReference type="PANTHER" id="PTHR37832">
    <property type="entry name" value="BLL2683 PROTEIN"/>
    <property type="match status" value="1"/>
</dbReference>
<dbReference type="SMART" id="SM00886">
    <property type="entry name" value="Dabb"/>
    <property type="match status" value="1"/>
</dbReference>
<keyword evidence="3" id="KW-1185">Reference proteome</keyword>
<dbReference type="EMBL" id="SMAL01000005">
    <property type="protein sequence ID" value="TCT14675.1"/>
    <property type="molecule type" value="Genomic_DNA"/>
</dbReference>
<name>A0A4R3MK62_9FIRM</name>
<reference evidence="2 3" key="1">
    <citation type="submission" date="2019-03" db="EMBL/GenBank/DDBJ databases">
        <title>Genomic Encyclopedia of Type Strains, Phase IV (KMG-IV): sequencing the most valuable type-strain genomes for metagenomic binning, comparative biology and taxonomic classification.</title>
        <authorList>
            <person name="Goeker M."/>
        </authorList>
    </citation>
    <scope>NUCLEOTIDE SEQUENCE [LARGE SCALE GENOMIC DNA]</scope>
    <source>
        <strain evidence="2 3">DSM 24629</strain>
    </source>
</reference>
<evidence type="ECO:0000313" key="3">
    <source>
        <dbReference type="Proteomes" id="UP000294902"/>
    </source>
</evidence>
<dbReference type="SUPFAM" id="SSF54909">
    <property type="entry name" value="Dimeric alpha+beta barrel"/>
    <property type="match status" value="1"/>
</dbReference>
<dbReference type="Gene3D" id="3.30.70.100">
    <property type="match status" value="1"/>
</dbReference>
<accession>A0A4R3MK62</accession>
<dbReference type="Pfam" id="PF07876">
    <property type="entry name" value="Dabb"/>
    <property type="match status" value="1"/>
</dbReference>
<evidence type="ECO:0000259" key="1">
    <source>
        <dbReference type="PROSITE" id="PS51502"/>
    </source>
</evidence>
<sequence>MIKHIVMFKFKEEDKVEHLIKAKEMLEALKDRIDVIKFIEVKFNSQLADENNFDLILDSEFESMEDLNAYQVHEDHQEVVTFIRGVVEGRACIDYEK</sequence>
<dbReference type="OrthoDB" id="9808130at2"/>
<dbReference type="InterPro" id="IPR011008">
    <property type="entry name" value="Dimeric_a/b-barrel"/>
</dbReference>
<dbReference type="PANTHER" id="PTHR37832:SF1">
    <property type="entry name" value="STRESS-RESPONSE A_B BARREL DOMAIN-CONTAINING PROTEIN"/>
    <property type="match status" value="1"/>
</dbReference>
<organism evidence="2 3">
    <name type="scientific">Natranaerovirga pectinivora</name>
    <dbReference type="NCBI Taxonomy" id="682400"/>
    <lineage>
        <taxon>Bacteria</taxon>
        <taxon>Bacillati</taxon>
        <taxon>Bacillota</taxon>
        <taxon>Clostridia</taxon>
        <taxon>Lachnospirales</taxon>
        <taxon>Natranaerovirgaceae</taxon>
        <taxon>Natranaerovirga</taxon>
    </lineage>
</organism>
<dbReference type="Proteomes" id="UP000294902">
    <property type="component" value="Unassembled WGS sequence"/>
</dbReference>
<evidence type="ECO:0000313" key="2">
    <source>
        <dbReference type="EMBL" id="TCT14675.1"/>
    </source>
</evidence>
<feature type="domain" description="Stress-response A/B barrel" evidence="1">
    <location>
        <begin position="2"/>
        <end position="95"/>
    </location>
</feature>
<dbReference type="InterPro" id="IPR013097">
    <property type="entry name" value="Dabb"/>
</dbReference>
<dbReference type="PROSITE" id="PS51502">
    <property type="entry name" value="S_R_A_B_BARREL"/>
    <property type="match status" value="1"/>
</dbReference>
<protein>
    <submittedName>
        <fullName evidence="2">Stress responsive alpha/beta barrel protein</fullName>
    </submittedName>
</protein>